<organism evidence="1 2">
    <name type="scientific">Dactylonectria macrodidyma</name>
    <dbReference type="NCBI Taxonomy" id="307937"/>
    <lineage>
        <taxon>Eukaryota</taxon>
        <taxon>Fungi</taxon>
        <taxon>Dikarya</taxon>
        <taxon>Ascomycota</taxon>
        <taxon>Pezizomycotina</taxon>
        <taxon>Sordariomycetes</taxon>
        <taxon>Hypocreomycetidae</taxon>
        <taxon>Hypocreales</taxon>
        <taxon>Nectriaceae</taxon>
        <taxon>Dactylonectria</taxon>
    </lineage>
</organism>
<evidence type="ECO:0000313" key="1">
    <source>
        <dbReference type="EMBL" id="KAH7117398.1"/>
    </source>
</evidence>
<dbReference type="PANTHER" id="PTHR45036:SF1">
    <property type="entry name" value="METHYLTRANSFERASE LIKE 7A"/>
    <property type="match status" value="1"/>
</dbReference>
<dbReference type="CDD" id="cd02440">
    <property type="entry name" value="AdoMet_MTases"/>
    <property type="match status" value="1"/>
</dbReference>
<comment type="caution">
    <text evidence="1">The sequence shown here is derived from an EMBL/GenBank/DDBJ whole genome shotgun (WGS) entry which is preliminary data.</text>
</comment>
<dbReference type="Gene3D" id="3.40.50.150">
    <property type="entry name" value="Vaccinia Virus protein VP39"/>
    <property type="match status" value="1"/>
</dbReference>
<dbReference type="GO" id="GO:0008168">
    <property type="term" value="F:methyltransferase activity"/>
    <property type="evidence" value="ECO:0007669"/>
    <property type="project" value="UniProtKB-KW"/>
</dbReference>
<protein>
    <submittedName>
        <fullName evidence="1">S-adenosyl-L-methionine-dependent methyltransferase</fullName>
    </submittedName>
</protein>
<keyword evidence="1" id="KW-0489">Methyltransferase</keyword>
<reference evidence="1" key="1">
    <citation type="journal article" date="2021" name="Nat. Commun.">
        <title>Genetic determinants of endophytism in the Arabidopsis root mycobiome.</title>
        <authorList>
            <person name="Mesny F."/>
            <person name="Miyauchi S."/>
            <person name="Thiergart T."/>
            <person name="Pickel B."/>
            <person name="Atanasova L."/>
            <person name="Karlsson M."/>
            <person name="Huettel B."/>
            <person name="Barry K.W."/>
            <person name="Haridas S."/>
            <person name="Chen C."/>
            <person name="Bauer D."/>
            <person name="Andreopoulos W."/>
            <person name="Pangilinan J."/>
            <person name="LaButti K."/>
            <person name="Riley R."/>
            <person name="Lipzen A."/>
            <person name="Clum A."/>
            <person name="Drula E."/>
            <person name="Henrissat B."/>
            <person name="Kohler A."/>
            <person name="Grigoriev I.V."/>
            <person name="Martin F.M."/>
            <person name="Hacquard S."/>
        </authorList>
    </citation>
    <scope>NUCLEOTIDE SEQUENCE</scope>
    <source>
        <strain evidence="1">MPI-CAGE-AT-0147</strain>
    </source>
</reference>
<proteinExistence type="predicted"/>
<dbReference type="InterPro" id="IPR029063">
    <property type="entry name" value="SAM-dependent_MTases_sf"/>
</dbReference>
<dbReference type="PANTHER" id="PTHR45036">
    <property type="entry name" value="METHYLTRANSFERASE LIKE 7B"/>
    <property type="match status" value="1"/>
</dbReference>
<dbReference type="EMBL" id="JAGMUV010000028">
    <property type="protein sequence ID" value="KAH7117398.1"/>
    <property type="molecule type" value="Genomic_DNA"/>
</dbReference>
<dbReference type="Proteomes" id="UP000738349">
    <property type="component" value="Unassembled WGS sequence"/>
</dbReference>
<dbReference type="InterPro" id="IPR052356">
    <property type="entry name" value="Thiol_S-MT"/>
</dbReference>
<dbReference type="SUPFAM" id="SSF53335">
    <property type="entry name" value="S-adenosyl-L-methionine-dependent methyltransferases"/>
    <property type="match status" value="1"/>
</dbReference>
<sequence length="277" mass="30580">MCIRQLEPWVLMSISAYYGTLTIIKLVLSFDFGTLLSWSALKDAWFGNFWVFMGPQSKKGAEQNVVPLLDGRIRKGRVLAEDASQPIKGVVLEIGAGSGMWMDVVSKAVQHASTQSGTTIYGVEPNPISAAALKRRAHDMGLDGVYEVVPVGIEDLENESAWGGRIAPGTVDCIVTIQCLCSIPEPEKNIALLYKYLKDGGRWYVYEHIKNDHGLVIPLFQKFTNIFWPHFLGGCQLCRRTGETLLNVGSWSDVNLAPLDGETSWDIIPHVIGTLTK</sequence>
<dbReference type="OrthoDB" id="540004at2759"/>
<dbReference type="AlphaFoldDB" id="A0A9P9DDZ5"/>
<dbReference type="Pfam" id="PF13489">
    <property type="entry name" value="Methyltransf_23"/>
    <property type="match status" value="1"/>
</dbReference>
<gene>
    <name evidence="1" type="ORF">EDB81DRAFT_243622</name>
</gene>
<dbReference type="GO" id="GO:0032259">
    <property type="term" value="P:methylation"/>
    <property type="evidence" value="ECO:0007669"/>
    <property type="project" value="UniProtKB-KW"/>
</dbReference>
<keyword evidence="2" id="KW-1185">Reference proteome</keyword>
<keyword evidence="1" id="KW-0808">Transferase</keyword>
<accession>A0A9P9DDZ5</accession>
<name>A0A9P9DDZ5_9HYPO</name>
<evidence type="ECO:0000313" key="2">
    <source>
        <dbReference type="Proteomes" id="UP000738349"/>
    </source>
</evidence>